<dbReference type="Pfam" id="PF08443">
    <property type="entry name" value="RimK"/>
    <property type="match status" value="1"/>
</dbReference>
<dbReference type="Proteomes" id="UP000054558">
    <property type="component" value="Unassembled WGS sequence"/>
</dbReference>
<evidence type="ECO:0000256" key="4">
    <source>
        <dbReference type="PROSITE-ProRule" id="PRU00409"/>
    </source>
</evidence>
<name>A0A1Y1HYM7_KLENI</name>
<dbReference type="InterPro" id="IPR041472">
    <property type="entry name" value="BL00235/CARNS1_N"/>
</dbReference>
<dbReference type="Pfam" id="PF13535">
    <property type="entry name" value="ATP-grasp_4"/>
    <property type="match status" value="1"/>
</dbReference>
<proteinExistence type="predicted"/>
<feature type="compositionally biased region" description="Polar residues" evidence="5">
    <location>
        <begin position="32"/>
        <end position="45"/>
    </location>
</feature>
<feature type="domain" description="ATP-grasp" evidence="6">
    <location>
        <begin position="365"/>
        <end position="588"/>
    </location>
</feature>
<evidence type="ECO:0000256" key="2">
    <source>
        <dbReference type="ARBA" id="ARBA00022741"/>
    </source>
</evidence>
<dbReference type="AlphaFoldDB" id="A0A1Y1HYM7"/>
<feature type="compositionally biased region" description="Low complexity" evidence="5">
    <location>
        <begin position="58"/>
        <end position="76"/>
    </location>
</feature>
<dbReference type="GO" id="GO:0005524">
    <property type="term" value="F:ATP binding"/>
    <property type="evidence" value="ECO:0007669"/>
    <property type="project" value="UniProtKB-UniRule"/>
</dbReference>
<reference evidence="7 8" key="1">
    <citation type="journal article" date="2014" name="Nat. Commun.">
        <title>Klebsormidium flaccidum genome reveals primary factors for plant terrestrial adaptation.</title>
        <authorList>
            <person name="Hori K."/>
            <person name="Maruyama F."/>
            <person name="Fujisawa T."/>
            <person name="Togashi T."/>
            <person name="Yamamoto N."/>
            <person name="Seo M."/>
            <person name="Sato S."/>
            <person name="Yamada T."/>
            <person name="Mori H."/>
            <person name="Tajima N."/>
            <person name="Moriyama T."/>
            <person name="Ikeuchi M."/>
            <person name="Watanabe M."/>
            <person name="Wada H."/>
            <person name="Kobayashi K."/>
            <person name="Saito M."/>
            <person name="Masuda T."/>
            <person name="Sasaki-Sekimoto Y."/>
            <person name="Mashiguchi K."/>
            <person name="Awai K."/>
            <person name="Shimojima M."/>
            <person name="Masuda S."/>
            <person name="Iwai M."/>
            <person name="Nobusawa T."/>
            <person name="Narise T."/>
            <person name="Kondo S."/>
            <person name="Saito H."/>
            <person name="Sato R."/>
            <person name="Murakawa M."/>
            <person name="Ihara Y."/>
            <person name="Oshima-Yamada Y."/>
            <person name="Ohtaka K."/>
            <person name="Satoh M."/>
            <person name="Sonobe K."/>
            <person name="Ishii M."/>
            <person name="Ohtani R."/>
            <person name="Kanamori-Sato M."/>
            <person name="Honoki R."/>
            <person name="Miyazaki D."/>
            <person name="Mochizuki H."/>
            <person name="Umetsu J."/>
            <person name="Higashi K."/>
            <person name="Shibata D."/>
            <person name="Kamiya Y."/>
            <person name="Sato N."/>
            <person name="Nakamura Y."/>
            <person name="Tabata S."/>
            <person name="Ida S."/>
            <person name="Kurokawa K."/>
            <person name="Ohta H."/>
        </authorList>
    </citation>
    <scope>NUCLEOTIDE SEQUENCE [LARGE SCALE GENOMIC DNA]</scope>
    <source>
        <strain evidence="7 8">NIES-2285</strain>
    </source>
</reference>
<dbReference type="PANTHER" id="PTHR43585">
    <property type="entry name" value="FUMIPYRROLE BIOSYNTHESIS PROTEIN C"/>
    <property type="match status" value="1"/>
</dbReference>
<dbReference type="SUPFAM" id="SSF56059">
    <property type="entry name" value="Glutathione synthetase ATP-binding domain-like"/>
    <property type="match status" value="1"/>
</dbReference>
<dbReference type="Pfam" id="PF18130">
    <property type="entry name" value="ATPgrasp_N"/>
    <property type="match status" value="1"/>
</dbReference>
<keyword evidence="8" id="KW-1185">Reference proteome</keyword>
<dbReference type="OMA" id="WAQGTEM"/>
<feature type="region of interest" description="Disordered" evidence="5">
    <location>
        <begin position="1"/>
        <end position="76"/>
    </location>
</feature>
<dbReference type="PROSITE" id="PS50975">
    <property type="entry name" value="ATP_GRASP"/>
    <property type="match status" value="1"/>
</dbReference>
<organism evidence="7 8">
    <name type="scientific">Klebsormidium nitens</name>
    <name type="common">Green alga</name>
    <name type="synonym">Ulothrix nitens</name>
    <dbReference type="NCBI Taxonomy" id="105231"/>
    <lineage>
        <taxon>Eukaryota</taxon>
        <taxon>Viridiplantae</taxon>
        <taxon>Streptophyta</taxon>
        <taxon>Klebsormidiophyceae</taxon>
        <taxon>Klebsormidiales</taxon>
        <taxon>Klebsormidiaceae</taxon>
        <taxon>Klebsormidium</taxon>
    </lineage>
</organism>
<dbReference type="EMBL" id="DF237056">
    <property type="protein sequence ID" value="GAQ82299.1"/>
    <property type="molecule type" value="Genomic_DNA"/>
</dbReference>
<gene>
    <name evidence="7" type="ORF">KFL_001070050</name>
</gene>
<evidence type="ECO:0000256" key="5">
    <source>
        <dbReference type="SAM" id="MobiDB-lite"/>
    </source>
</evidence>
<evidence type="ECO:0000256" key="3">
    <source>
        <dbReference type="ARBA" id="ARBA00022840"/>
    </source>
</evidence>
<protein>
    <recommendedName>
        <fullName evidence="6">ATP-grasp domain-containing protein</fullName>
    </recommendedName>
</protein>
<sequence length="691" mass="74927">MSKAPTPTPGGTQKQNGTSSPEGTQPKPSPKPTSALTSALSQQKNAEAEVGSGRLETILSEPSSSPSSESAISSLQEAQLCPPDAFPCLYFRELTGAVDVSMFEEDSAAVSLRVGTPINEWSLGRSAGSSLSRSLGGSFLGRDDTGTPVADYEENPFSRRAAEFVPSPNLNNARWNALGSPSIEANYLTEAVVGSLPKAMTPSERTRMSSRLGASPSLKDVKDIPEERISARTVEGRALRRRLLKGKVMIFITAGYSGKRFIYERIKELGVRSVMIDGPESWSRILEDEGVLEKFVPFDWSDNDTVFDRCLEACKRVEQELGQVDGVVSFWEIAQPLVARLAETLGLPGNLPDSVDAAREKQRTRAVMAEVGLPTPKNLLISGFEDLRKAAQHVGFPAVIKPISGAASLGVVRVDSYEALETTYKRAMAEMGAIRLDKDGNFVSADSDLAVKEQTGAAGTAYVANLFLMEQYLDGPEVDVDVLLSKGEPVYGSITDNWPTIEPYFNETGSNCPSILPLDQQKQLCQLAVQAVKALGFTMGAFHVEGKYTSHGPHIIEVNARMGGGPVRDINKIVYGVDLIEEHLLTAAGIPTKPLVAARPLKHIAEYSVNAKQTGVLLTKDYLQDWVDHPDVLYIRALVDEGQRVVCAEDGMPTWMYEMMITKPTVEEAIEFIKGIEEAVHIPIAKVAALK</sequence>
<accession>A0A1Y1HYM7</accession>
<dbReference type="InterPro" id="IPR052032">
    <property type="entry name" value="ATP-dep_AA_Ligase"/>
</dbReference>
<dbReference type="STRING" id="105231.A0A1Y1HYM7"/>
<dbReference type="Gene3D" id="3.30.470.20">
    <property type="entry name" value="ATP-grasp fold, B domain"/>
    <property type="match status" value="1"/>
</dbReference>
<dbReference type="PANTHER" id="PTHR43585:SF2">
    <property type="entry name" value="ATP-GRASP ENZYME FSQD"/>
    <property type="match status" value="1"/>
</dbReference>
<feature type="compositionally biased region" description="Polar residues" evidence="5">
    <location>
        <begin position="9"/>
        <end position="23"/>
    </location>
</feature>
<evidence type="ECO:0000259" key="6">
    <source>
        <dbReference type="PROSITE" id="PS50975"/>
    </source>
</evidence>
<keyword evidence="1" id="KW-0436">Ligase</keyword>
<dbReference type="InterPro" id="IPR013651">
    <property type="entry name" value="ATP-grasp_RimK-type"/>
</dbReference>
<keyword evidence="2 4" id="KW-0547">Nucleotide-binding</keyword>
<keyword evidence="3 4" id="KW-0067">ATP-binding</keyword>
<evidence type="ECO:0000313" key="7">
    <source>
        <dbReference type="EMBL" id="GAQ82299.1"/>
    </source>
</evidence>
<evidence type="ECO:0000256" key="1">
    <source>
        <dbReference type="ARBA" id="ARBA00022598"/>
    </source>
</evidence>
<dbReference type="OrthoDB" id="434648at2759"/>
<dbReference type="GO" id="GO:0046872">
    <property type="term" value="F:metal ion binding"/>
    <property type="evidence" value="ECO:0007669"/>
    <property type="project" value="InterPro"/>
</dbReference>
<dbReference type="GO" id="GO:0016874">
    <property type="term" value="F:ligase activity"/>
    <property type="evidence" value="ECO:0007669"/>
    <property type="project" value="UniProtKB-KW"/>
</dbReference>
<dbReference type="InterPro" id="IPR011761">
    <property type="entry name" value="ATP-grasp"/>
</dbReference>
<dbReference type="Gene3D" id="3.40.50.20">
    <property type="match status" value="1"/>
</dbReference>
<evidence type="ECO:0000313" key="8">
    <source>
        <dbReference type="Proteomes" id="UP000054558"/>
    </source>
</evidence>